<dbReference type="PANTHER" id="PTHR46309">
    <property type="entry name" value="PHD FINGER PROTEIN 12"/>
    <property type="match status" value="1"/>
</dbReference>
<accession>A0A7J6FIR6</accession>
<dbReference type="InterPro" id="IPR054292">
    <property type="entry name" value="DUF7028"/>
</dbReference>
<feature type="domain" description="DUF7028" evidence="2">
    <location>
        <begin position="12"/>
        <end position="89"/>
    </location>
</feature>
<dbReference type="EMBL" id="JAATIQ010000204">
    <property type="protein sequence ID" value="KAF4370525.1"/>
    <property type="molecule type" value="Genomic_DNA"/>
</dbReference>
<feature type="region of interest" description="Disordered" evidence="1">
    <location>
        <begin position="147"/>
        <end position="166"/>
    </location>
</feature>
<dbReference type="AlphaFoldDB" id="A0A7J6FIR6"/>
<comment type="caution">
    <text evidence="4">The sequence shown here is derived from an EMBL/GenBank/DDBJ whole genome shotgun (WGS) entry which is preliminary data.</text>
</comment>
<dbReference type="InterPro" id="IPR016181">
    <property type="entry name" value="Acyl_CoA_acyltransferase"/>
</dbReference>
<dbReference type="GO" id="GO:0005634">
    <property type="term" value="C:nucleus"/>
    <property type="evidence" value="ECO:0007669"/>
    <property type="project" value="TreeGrafter"/>
</dbReference>
<dbReference type="GO" id="GO:0006357">
    <property type="term" value="P:regulation of transcription by RNA polymerase II"/>
    <property type="evidence" value="ECO:0007669"/>
    <property type="project" value="TreeGrafter"/>
</dbReference>
<protein>
    <recommendedName>
        <fullName evidence="6">N-acetyltransferase domain-containing protein</fullName>
    </recommendedName>
</protein>
<feature type="compositionally biased region" description="Basic and acidic residues" evidence="1">
    <location>
        <begin position="182"/>
        <end position="191"/>
    </location>
</feature>
<dbReference type="GO" id="GO:0003714">
    <property type="term" value="F:transcription corepressor activity"/>
    <property type="evidence" value="ECO:0007669"/>
    <property type="project" value="InterPro"/>
</dbReference>
<reference evidence="4 5" key="1">
    <citation type="journal article" date="2020" name="bioRxiv">
        <title>Sequence and annotation of 42 cannabis genomes reveals extensive copy number variation in cannabinoid synthesis and pathogen resistance genes.</title>
        <authorList>
            <person name="Mckernan K.J."/>
            <person name="Helbert Y."/>
            <person name="Kane L.T."/>
            <person name="Ebling H."/>
            <person name="Zhang L."/>
            <person name="Liu B."/>
            <person name="Eaton Z."/>
            <person name="Mclaughlin S."/>
            <person name="Kingan S."/>
            <person name="Baybayan P."/>
            <person name="Concepcion G."/>
            <person name="Jordan M."/>
            <person name="Riva A."/>
            <person name="Barbazuk W."/>
            <person name="Harkins T."/>
        </authorList>
    </citation>
    <scope>NUCLEOTIDE SEQUENCE [LARGE SCALE GENOMIC DNA]</scope>
    <source>
        <strain evidence="5">cv. Jamaican Lion 4</strain>
        <tissue evidence="4">Leaf</tissue>
    </source>
</reference>
<dbReference type="InterPro" id="IPR042163">
    <property type="entry name" value="PHF12"/>
</dbReference>
<dbReference type="Pfam" id="PF22970">
    <property type="entry name" value="DUF7028"/>
    <property type="match status" value="1"/>
</dbReference>
<evidence type="ECO:0000256" key="1">
    <source>
        <dbReference type="SAM" id="MobiDB-lite"/>
    </source>
</evidence>
<dbReference type="InterPro" id="IPR056511">
    <property type="entry name" value="IDM1_C"/>
</dbReference>
<gene>
    <name evidence="4" type="ORF">G4B88_021704</name>
</gene>
<evidence type="ECO:0000259" key="3">
    <source>
        <dbReference type="Pfam" id="PF23209"/>
    </source>
</evidence>
<dbReference type="Pfam" id="PF23209">
    <property type="entry name" value="IDM1_C"/>
    <property type="match status" value="1"/>
</dbReference>
<name>A0A7J6FIR6_CANSA</name>
<evidence type="ECO:0000313" key="4">
    <source>
        <dbReference type="EMBL" id="KAF4370525.1"/>
    </source>
</evidence>
<proteinExistence type="predicted"/>
<dbReference type="PANTHER" id="PTHR46309:SF12">
    <property type="entry name" value="GB|AAC80581.1"/>
    <property type="match status" value="1"/>
</dbReference>
<dbReference type="SUPFAM" id="SSF55729">
    <property type="entry name" value="Acyl-CoA N-acyltransferases (Nat)"/>
    <property type="match status" value="1"/>
</dbReference>
<evidence type="ECO:0008006" key="6">
    <source>
        <dbReference type="Google" id="ProtNLM"/>
    </source>
</evidence>
<feature type="domain" description="Increased DNA methylation 1 C-terminal" evidence="3">
    <location>
        <begin position="383"/>
        <end position="522"/>
    </location>
</feature>
<evidence type="ECO:0000313" key="5">
    <source>
        <dbReference type="Proteomes" id="UP000583929"/>
    </source>
</evidence>
<organism evidence="4 5">
    <name type="scientific">Cannabis sativa</name>
    <name type="common">Hemp</name>
    <name type="synonym">Marijuana</name>
    <dbReference type="NCBI Taxonomy" id="3483"/>
    <lineage>
        <taxon>Eukaryota</taxon>
        <taxon>Viridiplantae</taxon>
        <taxon>Streptophyta</taxon>
        <taxon>Embryophyta</taxon>
        <taxon>Tracheophyta</taxon>
        <taxon>Spermatophyta</taxon>
        <taxon>Magnoliopsida</taxon>
        <taxon>eudicotyledons</taxon>
        <taxon>Gunneridae</taxon>
        <taxon>Pentapetalae</taxon>
        <taxon>rosids</taxon>
        <taxon>fabids</taxon>
        <taxon>Rosales</taxon>
        <taxon>Cannabaceae</taxon>
        <taxon>Cannabis</taxon>
    </lineage>
</organism>
<feature type="compositionally biased region" description="Polar residues" evidence="1">
    <location>
        <begin position="198"/>
        <end position="210"/>
    </location>
</feature>
<sequence length="553" mass="62433">MLSLSVPTVLVKFPREYSPEAVAEWSNKVHKDHSRSPGLTEKAKRHLSFMGWTFLLAKKMETRQELRYVSPSGRCYYSLRAACKACMEQGNGTTQAPPPPEPPSANMRSSLIIEPDETPLISTTQAPPPPEPPSANMESSLIIEPNESPQISTTQPPPPQPPSAIIKSPFIIKPKNPKIEVVSETRPEENHRKRKIGNSVTESSDFGSDNDNLKKRERVEVPEISKVRVDHKVIKKRNRKTFLSDLIETGVLPLGTEVHYRGTQCRGVILRGGINVPPPSEDWLCQLCRCGNCTTVNFKNTPVVCHQCERKFHYSCCGVVLSMPEGLTFCSENCKRVCLGLRKIVGKQIRVNSDLTWTLVKASKNKLSSKYLEKALSIMHESFEPAINYYTGRDITEDVIFGRESNVKRHSFNGFYVAVLERNEAMVCAAALRVFGDEVAEVPLVATQFRFRKQGMCGIMMREIEKQLRILGVEKLILPAAVEVLPMWTSSKFGFIVMTPQEKLKVLEYNILDFGKSFMCMKSISTEQQFITHYEDDLVLNNFKGLSWNTLYN</sequence>
<evidence type="ECO:0000259" key="2">
    <source>
        <dbReference type="Pfam" id="PF22970"/>
    </source>
</evidence>
<dbReference type="Proteomes" id="UP000583929">
    <property type="component" value="Unassembled WGS sequence"/>
</dbReference>
<keyword evidence="5" id="KW-1185">Reference proteome</keyword>
<feature type="region of interest" description="Disordered" evidence="1">
    <location>
        <begin position="182"/>
        <end position="211"/>
    </location>
</feature>